<dbReference type="Pfam" id="PF00535">
    <property type="entry name" value="Glycos_transf_2"/>
    <property type="match status" value="1"/>
</dbReference>
<dbReference type="RefSeq" id="XP_013898171.1">
    <property type="nucleotide sequence ID" value="XM_014042717.1"/>
</dbReference>
<keyword evidence="4" id="KW-0808">Transferase</keyword>
<evidence type="ECO:0000256" key="5">
    <source>
        <dbReference type="ARBA" id="ARBA00023136"/>
    </source>
</evidence>
<evidence type="ECO:0000256" key="3">
    <source>
        <dbReference type="ARBA" id="ARBA00022676"/>
    </source>
</evidence>
<evidence type="ECO:0000313" key="8">
    <source>
        <dbReference type="Proteomes" id="UP000054498"/>
    </source>
</evidence>
<dbReference type="AlphaFoldDB" id="A0A0D2MEP2"/>
<dbReference type="GO" id="GO:0016757">
    <property type="term" value="F:glycosyltransferase activity"/>
    <property type="evidence" value="ECO:0007669"/>
    <property type="project" value="UniProtKB-KW"/>
</dbReference>
<keyword evidence="3" id="KW-0328">Glycosyltransferase</keyword>
<dbReference type="PANTHER" id="PTHR43646">
    <property type="entry name" value="GLYCOSYLTRANSFERASE"/>
    <property type="match status" value="1"/>
</dbReference>
<comment type="subcellular location">
    <subcellularLocation>
        <location evidence="1">Cell membrane</location>
    </subcellularLocation>
</comment>
<organism evidence="7 8">
    <name type="scientific">Monoraphidium neglectum</name>
    <dbReference type="NCBI Taxonomy" id="145388"/>
    <lineage>
        <taxon>Eukaryota</taxon>
        <taxon>Viridiplantae</taxon>
        <taxon>Chlorophyta</taxon>
        <taxon>core chlorophytes</taxon>
        <taxon>Chlorophyceae</taxon>
        <taxon>CS clade</taxon>
        <taxon>Sphaeropleales</taxon>
        <taxon>Selenastraceae</taxon>
        <taxon>Monoraphidium</taxon>
    </lineage>
</organism>
<protein>
    <recommendedName>
        <fullName evidence="6">Glycosyltransferase 2-like domain-containing protein</fullName>
    </recommendedName>
</protein>
<name>A0A0D2MEP2_9CHLO</name>
<reference evidence="7 8" key="1">
    <citation type="journal article" date="2013" name="BMC Genomics">
        <title>Reconstruction of the lipid metabolism for the microalga Monoraphidium neglectum from its genome sequence reveals characteristics suitable for biofuel production.</title>
        <authorList>
            <person name="Bogen C."/>
            <person name="Al-Dilaimi A."/>
            <person name="Albersmeier A."/>
            <person name="Wichmann J."/>
            <person name="Grundmann M."/>
            <person name="Rupp O."/>
            <person name="Lauersen K.J."/>
            <person name="Blifernez-Klassen O."/>
            <person name="Kalinowski J."/>
            <person name="Goesmann A."/>
            <person name="Mussgnug J.H."/>
            <person name="Kruse O."/>
        </authorList>
    </citation>
    <scope>NUCLEOTIDE SEQUENCE [LARGE SCALE GENOMIC DNA]</scope>
    <source>
        <strain evidence="7 8">SAG 48.87</strain>
    </source>
</reference>
<evidence type="ECO:0000313" key="7">
    <source>
        <dbReference type="EMBL" id="KIY99151.1"/>
    </source>
</evidence>
<sequence>MRQGLAALAAAVGAEDARLASQLPRHDTSGWRVSVIVPVLNEAKGIQEAIAALQQLQPPPFEIIVVDGGSTDK</sequence>
<dbReference type="SUPFAM" id="SSF53448">
    <property type="entry name" value="Nucleotide-diphospho-sugar transferases"/>
    <property type="match status" value="1"/>
</dbReference>
<evidence type="ECO:0000256" key="2">
    <source>
        <dbReference type="ARBA" id="ARBA00022475"/>
    </source>
</evidence>
<keyword evidence="5" id="KW-0472">Membrane</keyword>
<keyword evidence="2" id="KW-1003">Cell membrane</keyword>
<gene>
    <name evidence="7" type="ORF">MNEG_8813</name>
</gene>
<feature type="domain" description="Glycosyltransferase 2-like" evidence="6">
    <location>
        <begin position="34"/>
        <end position="73"/>
    </location>
</feature>
<dbReference type="Gene3D" id="3.90.550.10">
    <property type="entry name" value="Spore Coat Polysaccharide Biosynthesis Protein SpsA, Chain A"/>
    <property type="match status" value="1"/>
</dbReference>
<proteinExistence type="predicted"/>
<evidence type="ECO:0000256" key="4">
    <source>
        <dbReference type="ARBA" id="ARBA00022679"/>
    </source>
</evidence>
<dbReference type="KEGG" id="mng:MNEG_8813"/>
<evidence type="ECO:0000256" key="1">
    <source>
        <dbReference type="ARBA" id="ARBA00004236"/>
    </source>
</evidence>
<dbReference type="EMBL" id="KK101937">
    <property type="protein sequence ID" value="KIY99151.1"/>
    <property type="molecule type" value="Genomic_DNA"/>
</dbReference>
<accession>A0A0D2MEP2</accession>
<dbReference type="Proteomes" id="UP000054498">
    <property type="component" value="Unassembled WGS sequence"/>
</dbReference>
<keyword evidence="8" id="KW-1185">Reference proteome</keyword>
<dbReference type="OrthoDB" id="191769at2759"/>
<evidence type="ECO:0000259" key="6">
    <source>
        <dbReference type="Pfam" id="PF00535"/>
    </source>
</evidence>
<dbReference type="InterPro" id="IPR001173">
    <property type="entry name" value="Glyco_trans_2-like"/>
</dbReference>
<dbReference type="InterPro" id="IPR029044">
    <property type="entry name" value="Nucleotide-diphossugar_trans"/>
</dbReference>
<dbReference type="GO" id="GO:0005886">
    <property type="term" value="C:plasma membrane"/>
    <property type="evidence" value="ECO:0007669"/>
    <property type="project" value="UniProtKB-SubCell"/>
</dbReference>
<dbReference type="PANTHER" id="PTHR43646:SF2">
    <property type="entry name" value="GLYCOSYLTRANSFERASE 2-LIKE DOMAIN-CONTAINING PROTEIN"/>
    <property type="match status" value="1"/>
</dbReference>
<dbReference type="GeneID" id="25741688"/>